<proteinExistence type="predicted"/>
<name>A0ACC0KMT2_CHOFU</name>
<keyword evidence="2" id="KW-1185">Reference proteome</keyword>
<reference evidence="1 2" key="1">
    <citation type="journal article" date="2022" name="Genome Biol. Evol.">
        <title>The Spruce Budworm Genome: Reconstructing the Evolutionary History of Antifreeze Proteins.</title>
        <authorList>
            <person name="Beliveau C."/>
            <person name="Gagne P."/>
            <person name="Picq S."/>
            <person name="Vernygora O."/>
            <person name="Keeling C.I."/>
            <person name="Pinkney K."/>
            <person name="Doucet D."/>
            <person name="Wen F."/>
            <person name="Johnston J.S."/>
            <person name="Maaroufi H."/>
            <person name="Boyle B."/>
            <person name="Laroche J."/>
            <person name="Dewar K."/>
            <person name="Juretic N."/>
            <person name="Blackburn G."/>
            <person name="Nisole A."/>
            <person name="Brunet B."/>
            <person name="Brandao M."/>
            <person name="Lumley L."/>
            <person name="Duan J."/>
            <person name="Quan G."/>
            <person name="Lucarotti C.J."/>
            <person name="Roe A.D."/>
            <person name="Sperling F.A.H."/>
            <person name="Levesque R.C."/>
            <person name="Cusson M."/>
        </authorList>
    </citation>
    <scope>NUCLEOTIDE SEQUENCE [LARGE SCALE GENOMIC DNA]</scope>
    <source>
        <strain evidence="1">Glfc:IPQL:Cfum</strain>
    </source>
</reference>
<dbReference type="EMBL" id="CM046120">
    <property type="protein sequence ID" value="KAI8437356.1"/>
    <property type="molecule type" value="Genomic_DNA"/>
</dbReference>
<gene>
    <name evidence="1" type="ORF">MSG28_011697</name>
</gene>
<protein>
    <submittedName>
        <fullName evidence="1">Uncharacterized protein</fullName>
    </submittedName>
</protein>
<dbReference type="Proteomes" id="UP001064048">
    <property type="component" value="Chromosome 20"/>
</dbReference>
<organism evidence="1 2">
    <name type="scientific">Choristoneura fumiferana</name>
    <name type="common">Spruce budworm moth</name>
    <name type="synonym">Archips fumiferana</name>
    <dbReference type="NCBI Taxonomy" id="7141"/>
    <lineage>
        <taxon>Eukaryota</taxon>
        <taxon>Metazoa</taxon>
        <taxon>Ecdysozoa</taxon>
        <taxon>Arthropoda</taxon>
        <taxon>Hexapoda</taxon>
        <taxon>Insecta</taxon>
        <taxon>Pterygota</taxon>
        <taxon>Neoptera</taxon>
        <taxon>Endopterygota</taxon>
        <taxon>Lepidoptera</taxon>
        <taxon>Glossata</taxon>
        <taxon>Ditrysia</taxon>
        <taxon>Tortricoidea</taxon>
        <taxon>Tortricidae</taxon>
        <taxon>Tortricinae</taxon>
        <taxon>Choristoneura</taxon>
    </lineage>
</organism>
<evidence type="ECO:0000313" key="2">
    <source>
        <dbReference type="Proteomes" id="UP001064048"/>
    </source>
</evidence>
<comment type="caution">
    <text evidence="1">The sequence shown here is derived from an EMBL/GenBank/DDBJ whole genome shotgun (WGS) entry which is preliminary data.</text>
</comment>
<accession>A0ACC0KMT2</accession>
<sequence length="604" mass="66491">MSNRSAAGLRRSAIVARIRLREEWSELKGPENHNQKSLKQIPEIIKKTQKPVRSASKVVAQKVKSTNNTQKSPTKKTKSVLKNVTNATQRKNPVSKNEMDTSMEVLRGMVALVDVGTETRALALRAALMALGATVVPAWSPLVTHLVWTQGGCRSTRAKARALACRVVSPLWVEACASCGRRVPESAFPAAARPSDLPSPRALRIMLKRAEAENVPLSQLFLNTNKQDEHKSNKKERSRLRISSGTEHDTSAETSTDQSTDQTDTSHDQSRDTTDPELRVNTLPRGGQCADPPLHPKSRRKLFTQKEAETVTSGDESDTPAAPKRMASAKLTQRERRDLARAERLARRLLDAATPARTQILSQATEAPRIVLTGMSRAERQIVQNAIKILNGRVQKQVNHHTTHVLLGSCQSSLNQIYPDNTGINPLNQTTQSHCSKIPSTNVPTQLPRCEIPKARTLNALLGAARGCRVLYARWVVDSLEVKKWLHHHGYEVAHLKKISQKARVERSALGRTCSEYAYDVFNGMRVQISPQTEQRDAAIQLLSLCGGVVQNGGDARDGGHRTADFDVCVGNGDGEVSSKWVFDSVAAGRMRTTRRYINTSAAG</sequence>
<evidence type="ECO:0000313" key="1">
    <source>
        <dbReference type="EMBL" id="KAI8437356.1"/>
    </source>
</evidence>